<dbReference type="InterPro" id="IPR003010">
    <property type="entry name" value="C-N_Hydrolase"/>
</dbReference>
<dbReference type="Gene3D" id="3.60.110.10">
    <property type="entry name" value="Carbon-nitrogen hydrolase"/>
    <property type="match status" value="1"/>
</dbReference>
<organism evidence="3 4">
    <name type="scientific">Lachnellula suecica</name>
    <dbReference type="NCBI Taxonomy" id="602035"/>
    <lineage>
        <taxon>Eukaryota</taxon>
        <taxon>Fungi</taxon>
        <taxon>Dikarya</taxon>
        <taxon>Ascomycota</taxon>
        <taxon>Pezizomycotina</taxon>
        <taxon>Leotiomycetes</taxon>
        <taxon>Helotiales</taxon>
        <taxon>Lachnaceae</taxon>
        <taxon>Lachnellula</taxon>
    </lineage>
</organism>
<gene>
    <name evidence="3" type="primary">nit2_1</name>
    <name evidence="3" type="ORF">LSUE1_G000785</name>
</gene>
<name>A0A8T9CGT2_9HELO</name>
<dbReference type="AlphaFoldDB" id="A0A8T9CGT2"/>
<dbReference type="SUPFAM" id="SSF56317">
    <property type="entry name" value="Carbon-nitrogen hydrolase"/>
    <property type="match status" value="1"/>
</dbReference>
<keyword evidence="1 3" id="KW-0378">Hydrolase</keyword>
<dbReference type="PANTHER" id="PTHR23088">
    <property type="entry name" value="NITRILASE-RELATED"/>
    <property type="match status" value="1"/>
</dbReference>
<evidence type="ECO:0000256" key="1">
    <source>
        <dbReference type="ARBA" id="ARBA00022801"/>
    </source>
</evidence>
<dbReference type="PROSITE" id="PS50263">
    <property type="entry name" value="CN_HYDROLASE"/>
    <property type="match status" value="1"/>
</dbReference>
<sequence>MAIAVSFHDAIATAIGQLCSTASLSHNLALCQTLVRKAVDAGAKALFLPEAADYIASSPSESISLALPMSTSPFVLGLQQSARENSLAINVGIHVPAREQAAMQGEASGQKKLYNRSCWINEKGEIESYYDKLHLFDYGALKESNSVEAGKSIVAPVETCVGRVGLMVCFDLRFPEISLALKRQNAQIITYPSAFTVPTGKAHWEILLRSRAIETQAYVVASAQVGAHNEKRSSYGHSMVVDPWGKVLLDMTGEGAEAEIGVVDIDLGYREEIKNKMPLLRRTDVYPEI</sequence>
<protein>
    <submittedName>
        <fullName evidence="3">Putative hydrolase nit2</fullName>
    </submittedName>
</protein>
<feature type="domain" description="CN hydrolase" evidence="2">
    <location>
        <begin position="11"/>
        <end position="267"/>
    </location>
</feature>
<evidence type="ECO:0000313" key="3">
    <source>
        <dbReference type="EMBL" id="TVY84386.1"/>
    </source>
</evidence>
<evidence type="ECO:0000313" key="4">
    <source>
        <dbReference type="Proteomes" id="UP000469558"/>
    </source>
</evidence>
<keyword evidence="4" id="KW-1185">Reference proteome</keyword>
<proteinExistence type="predicted"/>
<dbReference type="InterPro" id="IPR036526">
    <property type="entry name" value="C-N_Hydrolase_sf"/>
</dbReference>
<dbReference type="InterPro" id="IPR045254">
    <property type="entry name" value="Nit1/2_C-N_Hydrolase"/>
</dbReference>
<dbReference type="CDD" id="cd07572">
    <property type="entry name" value="nit"/>
    <property type="match status" value="1"/>
</dbReference>
<dbReference type="Pfam" id="PF00795">
    <property type="entry name" value="CN_hydrolase"/>
    <property type="match status" value="1"/>
</dbReference>
<evidence type="ECO:0000259" key="2">
    <source>
        <dbReference type="PROSITE" id="PS50263"/>
    </source>
</evidence>
<accession>A0A8T9CGT2</accession>
<reference evidence="3 4" key="1">
    <citation type="submission" date="2018-05" db="EMBL/GenBank/DDBJ databases">
        <title>Genome sequencing and assembly of the regulated plant pathogen Lachnellula willkommii and related sister species for the development of diagnostic species identification markers.</title>
        <authorList>
            <person name="Giroux E."/>
            <person name="Bilodeau G."/>
        </authorList>
    </citation>
    <scope>NUCLEOTIDE SEQUENCE [LARGE SCALE GENOMIC DNA]</scope>
    <source>
        <strain evidence="3 4">CBS 268.59</strain>
    </source>
</reference>
<dbReference type="OrthoDB" id="10250282at2759"/>
<dbReference type="EMBL" id="QGMK01000089">
    <property type="protein sequence ID" value="TVY84386.1"/>
    <property type="molecule type" value="Genomic_DNA"/>
</dbReference>
<dbReference type="PANTHER" id="PTHR23088:SF27">
    <property type="entry name" value="DEAMINATED GLUTATHIONE AMIDASE"/>
    <property type="match status" value="1"/>
</dbReference>
<comment type="caution">
    <text evidence="3">The sequence shown here is derived from an EMBL/GenBank/DDBJ whole genome shotgun (WGS) entry which is preliminary data.</text>
</comment>
<dbReference type="Proteomes" id="UP000469558">
    <property type="component" value="Unassembled WGS sequence"/>
</dbReference>
<dbReference type="GO" id="GO:0016811">
    <property type="term" value="F:hydrolase activity, acting on carbon-nitrogen (but not peptide) bonds, in linear amides"/>
    <property type="evidence" value="ECO:0007669"/>
    <property type="project" value="InterPro"/>
</dbReference>